<keyword evidence="2" id="KW-0614">Plasmid</keyword>
<organism evidence="2 3">
    <name type="scientific">Croceicoccus marinus</name>
    <dbReference type="NCBI Taxonomy" id="450378"/>
    <lineage>
        <taxon>Bacteria</taxon>
        <taxon>Pseudomonadati</taxon>
        <taxon>Pseudomonadota</taxon>
        <taxon>Alphaproteobacteria</taxon>
        <taxon>Sphingomonadales</taxon>
        <taxon>Erythrobacteraceae</taxon>
        <taxon>Croceicoccus</taxon>
    </lineage>
</organism>
<evidence type="ECO:0000313" key="3">
    <source>
        <dbReference type="Proteomes" id="UP000515297"/>
    </source>
</evidence>
<dbReference type="RefSeq" id="WP_185886212.1">
    <property type="nucleotide sequence ID" value="NZ_CP060054.1"/>
</dbReference>
<keyword evidence="1" id="KW-1133">Transmembrane helix</keyword>
<geneLocation type="plasmid" evidence="2 3">
    <name>plas2</name>
</geneLocation>
<sequence length="91" mass="9940">MPIATYQAWLSLYAGVGLVVAICAVAAVLKTAADYRMGVLQLPFATWKDRVLAAPKLWWRWQVNYLTGAPVVLAIALLYAHHIGFAVLGDV</sequence>
<evidence type="ECO:0000313" key="2">
    <source>
        <dbReference type="EMBL" id="QNE07785.1"/>
    </source>
</evidence>
<evidence type="ECO:0000256" key="1">
    <source>
        <dbReference type="SAM" id="Phobius"/>
    </source>
</evidence>
<name>A0A7G6W1C0_9SPHN</name>
<reference evidence="2 3" key="1">
    <citation type="submission" date="2020-08" db="EMBL/GenBank/DDBJ databases">
        <authorList>
            <person name="Liu G."/>
            <person name="Sun C."/>
        </authorList>
    </citation>
    <scope>NUCLEOTIDE SEQUENCE [LARGE SCALE GENOMIC DNA]</scope>
    <source>
        <strain evidence="2 3">OT19</strain>
        <plasmid evidence="2 3">plas2</plasmid>
    </source>
</reference>
<keyword evidence="1" id="KW-0812">Transmembrane</keyword>
<proteinExistence type="predicted"/>
<dbReference type="EMBL" id="CP060054">
    <property type="protein sequence ID" value="QNE07785.1"/>
    <property type="molecule type" value="Genomic_DNA"/>
</dbReference>
<dbReference type="AlphaFoldDB" id="A0A7G6W1C0"/>
<protein>
    <submittedName>
        <fullName evidence="2">Uncharacterized protein</fullName>
    </submittedName>
</protein>
<dbReference type="Proteomes" id="UP000515297">
    <property type="component" value="Plasmid plas2"/>
</dbReference>
<keyword evidence="1" id="KW-0472">Membrane</keyword>
<feature type="transmembrane region" description="Helical" evidence="1">
    <location>
        <begin position="6"/>
        <end position="29"/>
    </location>
</feature>
<feature type="transmembrane region" description="Helical" evidence="1">
    <location>
        <begin position="65"/>
        <end position="88"/>
    </location>
</feature>
<gene>
    <name evidence="2" type="ORF">H4O24_19765</name>
</gene>
<accession>A0A7G6W1C0</accession>